<keyword evidence="2" id="KW-1185">Reference proteome</keyword>
<organism evidence="1 2">
    <name type="scientific">Rickenella mellea</name>
    <dbReference type="NCBI Taxonomy" id="50990"/>
    <lineage>
        <taxon>Eukaryota</taxon>
        <taxon>Fungi</taxon>
        <taxon>Dikarya</taxon>
        <taxon>Basidiomycota</taxon>
        <taxon>Agaricomycotina</taxon>
        <taxon>Agaricomycetes</taxon>
        <taxon>Hymenochaetales</taxon>
        <taxon>Rickenellaceae</taxon>
        <taxon>Rickenella</taxon>
    </lineage>
</organism>
<dbReference type="AlphaFoldDB" id="A0A4Y7PWL1"/>
<accession>A0A4Y7PWL1</accession>
<proteinExistence type="predicted"/>
<evidence type="ECO:0000313" key="1">
    <source>
        <dbReference type="EMBL" id="TDL19797.1"/>
    </source>
</evidence>
<dbReference type="Proteomes" id="UP000294933">
    <property type="component" value="Unassembled WGS sequence"/>
</dbReference>
<sequence>MNERRRTKVLKTFLTPDRTSASNEGRELTNMSTLAGQTEVSRLPEDGIREEKRHPNLATAWNENPENLFCGIPWHSCGKSRAQLRRKNVLTTYFAAYRWSVPGELLELMDMTILPFAVYLQLVHARKNLALKRYYGAERKSHILDRSNAVERHHPISFNTEDRS</sequence>
<gene>
    <name evidence="1" type="ORF">BD410DRAFT_397144</name>
</gene>
<evidence type="ECO:0000313" key="2">
    <source>
        <dbReference type="Proteomes" id="UP000294933"/>
    </source>
</evidence>
<dbReference type="VEuPathDB" id="FungiDB:BD410DRAFT_397144"/>
<reference evidence="1 2" key="1">
    <citation type="submission" date="2018-06" db="EMBL/GenBank/DDBJ databases">
        <title>A transcriptomic atlas of mushroom development highlights an independent origin of complex multicellularity.</title>
        <authorList>
            <consortium name="DOE Joint Genome Institute"/>
            <person name="Krizsan K."/>
            <person name="Almasi E."/>
            <person name="Merenyi Z."/>
            <person name="Sahu N."/>
            <person name="Viragh M."/>
            <person name="Koszo T."/>
            <person name="Mondo S."/>
            <person name="Kiss B."/>
            <person name="Balint B."/>
            <person name="Kues U."/>
            <person name="Barry K."/>
            <person name="Hegedus J.C."/>
            <person name="Henrissat B."/>
            <person name="Johnson J."/>
            <person name="Lipzen A."/>
            <person name="Ohm R."/>
            <person name="Nagy I."/>
            <person name="Pangilinan J."/>
            <person name="Yan J."/>
            <person name="Xiong Y."/>
            <person name="Grigoriev I.V."/>
            <person name="Hibbett D.S."/>
            <person name="Nagy L.G."/>
        </authorList>
    </citation>
    <scope>NUCLEOTIDE SEQUENCE [LARGE SCALE GENOMIC DNA]</scope>
    <source>
        <strain evidence="1 2">SZMC22713</strain>
    </source>
</reference>
<dbReference type="EMBL" id="ML170193">
    <property type="protein sequence ID" value="TDL19797.1"/>
    <property type="molecule type" value="Genomic_DNA"/>
</dbReference>
<name>A0A4Y7PWL1_9AGAM</name>
<protein>
    <submittedName>
        <fullName evidence="1">Uncharacterized protein</fullName>
    </submittedName>
</protein>